<dbReference type="AlphaFoldDB" id="A0A0D0A374"/>
<evidence type="ECO:0000313" key="1">
    <source>
        <dbReference type="EMBL" id="KIK28877.1"/>
    </source>
</evidence>
<dbReference type="HOGENOM" id="CLU_2224271_0_0_1"/>
<sequence length="106" mass="11977">MVGLAAVNVCIPRGIRGSTPSLKRCRLLTHVLTFRTLGCARARTWDGVQLWNQRKGRGGHQLKVEDPFIILGKAFDLWVAAYEHFTEINGDNRYLLLAEISSKRAR</sequence>
<protein>
    <submittedName>
        <fullName evidence="1">Uncharacterized protein</fullName>
    </submittedName>
</protein>
<reference evidence="2" key="2">
    <citation type="submission" date="2015-01" db="EMBL/GenBank/DDBJ databases">
        <title>Evolutionary Origins and Diversification of the Mycorrhizal Mutualists.</title>
        <authorList>
            <consortium name="DOE Joint Genome Institute"/>
            <consortium name="Mycorrhizal Genomics Consortium"/>
            <person name="Kohler A."/>
            <person name="Kuo A."/>
            <person name="Nagy L.G."/>
            <person name="Floudas D."/>
            <person name="Copeland A."/>
            <person name="Barry K.W."/>
            <person name="Cichocki N."/>
            <person name="Veneault-Fourrey C."/>
            <person name="LaButti K."/>
            <person name="Lindquist E.A."/>
            <person name="Lipzen A."/>
            <person name="Lundell T."/>
            <person name="Morin E."/>
            <person name="Murat C."/>
            <person name="Riley R."/>
            <person name="Ohm R."/>
            <person name="Sun H."/>
            <person name="Tunlid A."/>
            <person name="Henrissat B."/>
            <person name="Grigoriev I.V."/>
            <person name="Hibbett D.S."/>
            <person name="Martin F."/>
        </authorList>
    </citation>
    <scope>NUCLEOTIDE SEQUENCE [LARGE SCALE GENOMIC DNA]</scope>
    <source>
        <strain evidence="2">441</strain>
    </source>
</reference>
<keyword evidence="2" id="KW-1185">Reference proteome</keyword>
<reference evidence="1 2" key="1">
    <citation type="submission" date="2014-04" db="EMBL/GenBank/DDBJ databases">
        <authorList>
            <consortium name="DOE Joint Genome Institute"/>
            <person name="Kuo A."/>
            <person name="Kohler A."/>
            <person name="Costa M.D."/>
            <person name="Nagy L.G."/>
            <person name="Floudas D."/>
            <person name="Copeland A."/>
            <person name="Barry K.W."/>
            <person name="Cichocki N."/>
            <person name="Veneault-Fourrey C."/>
            <person name="LaButti K."/>
            <person name="Lindquist E.A."/>
            <person name="Lipzen A."/>
            <person name="Lundell T."/>
            <person name="Morin E."/>
            <person name="Murat C."/>
            <person name="Sun H."/>
            <person name="Tunlid A."/>
            <person name="Henrissat B."/>
            <person name="Grigoriev I.V."/>
            <person name="Hibbett D.S."/>
            <person name="Martin F."/>
            <person name="Nordberg H.P."/>
            <person name="Cantor M.N."/>
            <person name="Hua S.X."/>
        </authorList>
    </citation>
    <scope>NUCLEOTIDE SEQUENCE [LARGE SCALE GENOMIC DNA]</scope>
    <source>
        <strain evidence="1 2">441</strain>
    </source>
</reference>
<gene>
    <name evidence="1" type="ORF">PISMIDRAFT_673125</name>
</gene>
<organism evidence="1 2">
    <name type="scientific">Pisolithus microcarpus 441</name>
    <dbReference type="NCBI Taxonomy" id="765257"/>
    <lineage>
        <taxon>Eukaryota</taxon>
        <taxon>Fungi</taxon>
        <taxon>Dikarya</taxon>
        <taxon>Basidiomycota</taxon>
        <taxon>Agaricomycotina</taxon>
        <taxon>Agaricomycetes</taxon>
        <taxon>Agaricomycetidae</taxon>
        <taxon>Boletales</taxon>
        <taxon>Sclerodermatineae</taxon>
        <taxon>Pisolithaceae</taxon>
        <taxon>Pisolithus</taxon>
    </lineage>
</organism>
<evidence type="ECO:0000313" key="2">
    <source>
        <dbReference type="Proteomes" id="UP000054018"/>
    </source>
</evidence>
<dbReference type="Proteomes" id="UP000054018">
    <property type="component" value="Unassembled WGS sequence"/>
</dbReference>
<name>A0A0D0A374_9AGAM</name>
<proteinExistence type="predicted"/>
<accession>A0A0D0A374</accession>
<dbReference type="EMBL" id="KN833691">
    <property type="protein sequence ID" value="KIK28877.1"/>
    <property type="molecule type" value="Genomic_DNA"/>
</dbReference>